<keyword evidence="2 10" id="KW-0285">Flavoprotein</keyword>
<proteinExistence type="inferred from homology"/>
<dbReference type="SUPFAM" id="SSF51905">
    <property type="entry name" value="FAD/NAD(P)-binding domain"/>
    <property type="match status" value="1"/>
</dbReference>
<dbReference type="InterPro" id="IPR004099">
    <property type="entry name" value="Pyr_nucl-diS_OxRdtase_dimer"/>
</dbReference>
<feature type="domain" description="FAD/NAD(P)-binding" evidence="12">
    <location>
        <begin position="5"/>
        <end position="318"/>
    </location>
</feature>
<dbReference type="STRING" id="1479485.DA73_0242920"/>
<comment type="caution">
    <text evidence="14">The sequence shown here is derived from an EMBL/GenBank/DDBJ whole genome shotgun (WGS) entry which is preliminary data.</text>
</comment>
<evidence type="ECO:0000256" key="4">
    <source>
        <dbReference type="ARBA" id="ARBA00023002"/>
    </source>
</evidence>
<dbReference type="PANTHER" id="PTHR42737:SF2">
    <property type="entry name" value="GLUTATHIONE REDUCTASE"/>
    <property type="match status" value="1"/>
</dbReference>
<keyword evidence="8" id="KW-0547">Nucleotide-binding</keyword>
<dbReference type="Proteomes" id="UP000029738">
    <property type="component" value="Unassembled WGS sequence"/>
</dbReference>
<sequence length="448" mass="48928">MPFDYDLVIIGAGSGGIAAAERAAGYGVRVAIAEQAKVGGACINYGCIPEKLLDYAASYKQLDKLASSYGWDKVARHFHWSHFVDAKNRHLQHLNELHLHNLQHSGAKLIQGQAAFLDAHTVLIADRPVTADKILIAVGAKPLIPEIPGIECAITWRELYNLPAQPKHLAILGSDPIGVKVAGSMNELETHVTQIIAGDCVLAELDAEIGKRIQDKMIQQGVQIFSHSYVEKIERIGDRFCLKLSGKYTDSVIVDTVFVDAPRKPNLENLNLEQVGIQRTPSGAIQVDEFSRTTHVNVFAVGDCTDRIPLTPSAIAQARAFADTEFGGQPQMVSYDWVPISISSHPEAATVGLSEAQAREKYGDAVQCYRTQFRPLFYCLSQLNEKSLLKVVVNRDDAERILGVHMLGEGSVEMIQTLAIALSLGATKQNLDRAIGIHPSSAEELFSM</sequence>
<keyword evidence="3 8" id="KW-0274">FAD</keyword>
<feature type="active site" description="Proton acceptor" evidence="7">
    <location>
        <position position="438"/>
    </location>
</feature>
<evidence type="ECO:0000256" key="2">
    <source>
        <dbReference type="ARBA" id="ARBA00022630"/>
    </source>
</evidence>
<dbReference type="Gene3D" id="3.50.50.60">
    <property type="entry name" value="FAD/NAD(P)-binding domain"/>
    <property type="match status" value="2"/>
</dbReference>
<dbReference type="Pfam" id="PF07992">
    <property type="entry name" value="Pyr_redox_2"/>
    <property type="match status" value="1"/>
</dbReference>
<feature type="disulfide bond" description="Redox-active" evidence="9">
    <location>
        <begin position="42"/>
        <end position="47"/>
    </location>
</feature>
<evidence type="ECO:0000313" key="14">
    <source>
        <dbReference type="EMBL" id="KIE07762.1"/>
    </source>
</evidence>
<dbReference type="PIRSF" id="PIRSF000350">
    <property type="entry name" value="Mercury_reductase_MerA"/>
    <property type="match status" value="1"/>
</dbReference>
<dbReference type="Pfam" id="PF02852">
    <property type="entry name" value="Pyr_redox_dim"/>
    <property type="match status" value="1"/>
</dbReference>
<evidence type="ECO:0000256" key="9">
    <source>
        <dbReference type="PIRSR" id="PIRSR000350-4"/>
    </source>
</evidence>
<evidence type="ECO:0000256" key="1">
    <source>
        <dbReference type="ARBA" id="ARBA00007532"/>
    </source>
</evidence>
<dbReference type="Gene3D" id="3.30.390.30">
    <property type="match status" value="1"/>
</dbReference>
<dbReference type="InterPro" id="IPR012999">
    <property type="entry name" value="Pyr_OxRdtase_I_AS"/>
</dbReference>
<protein>
    <submittedName>
        <fullName evidence="13">FAD-dependent oxidoreductase</fullName>
    </submittedName>
    <submittedName>
        <fullName evidence="14">Glutathione reductase</fullName>
    </submittedName>
</protein>
<dbReference type="EMBL" id="JHEG04000001">
    <property type="protein sequence ID" value="KAF3888730.1"/>
    <property type="molecule type" value="Genomic_DNA"/>
</dbReference>
<feature type="binding site" evidence="8">
    <location>
        <position position="303"/>
    </location>
    <ligand>
        <name>FAD</name>
        <dbReference type="ChEBI" id="CHEBI:57692"/>
    </ligand>
</feature>
<comment type="similarity">
    <text evidence="1 10">Belongs to the class-I pyridine nucleotide-disulfide oxidoreductase family.</text>
</comment>
<organism evidence="14">
    <name type="scientific">Tolypothrix bouteillei VB521301</name>
    <dbReference type="NCBI Taxonomy" id="1479485"/>
    <lineage>
        <taxon>Bacteria</taxon>
        <taxon>Bacillati</taxon>
        <taxon>Cyanobacteriota</taxon>
        <taxon>Cyanophyceae</taxon>
        <taxon>Nostocales</taxon>
        <taxon>Tolypothrichaceae</taxon>
        <taxon>Tolypothrix</taxon>
    </lineage>
</organism>
<dbReference type="GO" id="GO:0034599">
    <property type="term" value="P:cellular response to oxidative stress"/>
    <property type="evidence" value="ECO:0007669"/>
    <property type="project" value="TreeGrafter"/>
</dbReference>
<gene>
    <name evidence="14" type="ORF">DA73_0242920</name>
    <name evidence="13" type="ORF">DA73_0400027030</name>
</gene>
<dbReference type="GO" id="GO:0004362">
    <property type="term" value="F:glutathione-disulfide reductase (NADPH) activity"/>
    <property type="evidence" value="ECO:0007669"/>
    <property type="project" value="TreeGrafter"/>
</dbReference>
<dbReference type="PROSITE" id="PS00076">
    <property type="entry name" value="PYRIDINE_REDOX_1"/>
    <property type="match status" value="1"/>
</dbReference>
<dbReference type="OrthoDB" id="9800167at2"/>
<dbReference type="InterPro" id="IPR046952">
    <property type="entry name" value="GSHR/TRXR-like"/>
</dbReference>
<comment type="cofactor">
    <cofactor evidence="8">
        <name>FAD</name>
        <dbReference type="ChEBI" id="CHEBI:57692"/>
    </cofactor>
    <text evidence="8">Binds 1 FAD per subunit.</text>
</comment>
<dbReference type="GO" id="GO:0050660">
    <property type="term" value="F:flavin adenine dinucleotide binding"/>
    <property type="evidence" value="ECO:0007669"/>
    <property type="project" value="InterPro"/>
</dbReference>
<dbReference type="InterPro" id="IPR023753">
    <property type="entry name" value="FAD/NAD-binding_dom"/>
</dbReference>
<evidence type="ECO:0000256" key="10">
    <source>
        <dbReference type="RuleBase" id="RU003691"/>
    </source>
</evidence>
<dbReference type="GO" id="GO:0005829">
    <property type="term" value="C:cytosol"/>
    <property type="evidence" value="ECO:0007669"/>
    <property type="project" value="TreeGrafter"/>
</dbReference>
<evidence type="ECO:0000256" key="5">
    <source>
        <dbReference type="ARBA" id="ARBA00023157"/>
    </source>
</evidence>
<feature type="domain" description="Pyridine nucleotide-disulphide oxidoreductase dimerisation" evidence="11">
    <location>
        <begin position="338"/>
        <end position="445"/>
    </location>
</feature>
<dbReference type="SUPFAM" id="SSF55424">
    <property type="entry name" value="FAD/NAD-linked reductases, dimerisation (C-terminal) domain"/>
    <property type="match status" value="1"/>
</dbReference>
<feature type="binding site" evidence="8">
    <location>
        <position position="51"/>
    </location>
    <ligand>
        <name>FAD</name>
        <dbReference type="ChEBI" id="CHEBI:57692"/>
    </ligand>
</feature>
<dbReference type="InterPro" id="IPR001100">
    <property type="entry name" value="Pyr_nuc-diS_OxRdtase"/>
</dbReference>
<name>A0A0C1MZK6_9CYAN</name>
<dbReference type="EMBL" id="JHEG02000059">
    <property type="protein sequence ID" value="KIE07762.1"/>
    <property type="molecule type" value="Genomic_DNA"/>
</dbReference>
<dbReference type="PANTHER" id="PTHR42737">
    <property type="entry name" value="GLUTATHIONE REDUCTASE"/>
    <property type="match status" value="1"/>
</dbReference>
<reference evidence="13" key="2">
    <citation type="submission" date="2019-11" db="EMBL/GenBank/DDBJ databases">
        <title>Improved Assembly of Tolypothrix boutellei genome.</title>
        <authorList>
            <person name="Sarangi A.N."/>
            <person name="Mukherjee M."/>
            <person name="Ghosh S."/>
            <person name="Singh D."/>
            <person name="Das A."/>
            <person name="Kant S."/>
            <person name="Prusty A."/>
            <person name="Tripathy S."/>
        </authorList>
    </citation>
    <scope>NUCLEOTIDE SEQUENCE</scope>
    <source>
        <strain evidence="13">VB521301</strain>
    </source>
</reference>
<evidence type="ECO:0000256" key="6">
    <source>
        <dbReference type="ARBA" id="ARBA00023284"/>
    </source>
</evidence>
<evidence type="ECO:0000313" key="13">
    <source>
        <dbReference type="EMBL" id="KAF3888730.1"/>
    </source>
</evidence>
<evidence type="ECO:0000256" key="8">
    <source>
        <dbReference type="PIRSR" id="PIRSR000350-3"/>
    </source>
</evidence>
<keyword evidence="15" id="KW-1185">Reference proteome</keyword>
<dbReference type="PRINTS" id="PR00368">
    <property type="entry name" value="FADPNR"/>
</dbReference>
<dbReference type="InterPro" id="IPR036188">
    <property type="entry name" value="FAD/NAD-bd_sf"/>
</dbReference>
<evidence type="ECO:0000259" key="11">
    <source>
        <dbReference type="Pfam" id="PF02852"/>
    </source>
</evidence>
<dbReference type="RefSeq" id="WP_038076461.1">
    <property type="nucleotide sequence ID" value="NZ_JHEG04000001.1"/>
</dbReference>
<keyword evidence="6 10" id="KW-0676">Redox-active center</keyword>
<dbReference type="GO" id="GO:0006749">
    <property type="term" value="P:glutathione metabolic process"/>
    <property type="evidence" value="ECO:0007669"/>
    <property type="project" value="TreeGrafter"/>
</dbReference>
<accession>A0A0C1MZK6</accession>
<dbReference type="InterPro" id="IPR016156">
    <property type="entry name" value="FAD/NAD-linked_Rdtase_dimer_sf"/>
</dbReference>
<evidence type="ECO:0000259" key="12">
    <source>
        <dbReference type="Pfam" id="PF07992"/>
    </source>
</evidence>
<keyword evidence="5" id="KW-1015">Disulfide bond</keyword>
<evidence type="ECO:0000256" key="7">
    <source>
        <dbReference type="PIRSR" id="PIRSR000350-2"/>
    </source>
</evidence>
<reference evidence="14" key="1">
    <citation type="journal article" date="2015" name="Genome Announc.">
        <title>Draft Genome Sequence of Tolypothrix boutellei Strain VB521301.</title>
        <authorList>
            <person name="Chandrababunaidu M.M."/>
            <person name="Singh D."/>
            <person name="Sen D."/>
            <person name="Bhan S."/>
            <person name="Das S."/>
            <person name="Gupta A."/>
            <person name="Adhikary S.P."/>
            <person name="Tripathy S."/>
        </authorList>
    </citation>
    <scope>NUCLEOTIDE SEQUENCE</scope>
    <source>
        <strain evidence="14">VB521301</strain>
    </source>
</reference>
<dbReference type="PRINTS" id="PR00411">
    <property type="entry name" value="PNDRDTASEI"/>
</dbReference>
<keyword evidence="4 10" id="KW-0560">Oxidoreductase</keyword>
<evidence type="ECO:0000313" key="15">
    <source>
        <dbReference type="Proteomes" id="UP000029738"/>
    </source>
</evidence>
<evidence type="ECO:0000256" key="3">
    <source>
        <dbReference type="ARBA" id="ARBA00022827"/>
    </source>
</evidence>
<dbReference type="GO" id="GO:0045454">
    <property type="term" value="P:cell redox homeostasis"/>
    <property type="evidence" value="ECO:0007669"/>
    <property type="project" value="InterPro"/>
</dbReference>
<dbReference type="AlphaFoldDB" id="A0A0C1MZK6"/>